<dbReference type="AlphaFoldDB" id="A0AAT9GUP9"/>
<dbReference type="InterPro" id="IPR034804">
    <property type="entry name" value="SQR/QFR_C/D"/>
</dbReference>
<feature type="transmembrane region" description="Helical" evidence="1">
    <location>
        <begin position="50"/>
        <end position="74"/>
    </location>
</feature>
<organism evidence="2">
    <name type="scientific">Sulfurisphaera javensis</name>
    <dbReference type="NCBI Taxonomy" id="2049879"/>
    <lineage>
        <taxon>Archaea</taxon>
        <taxon>Thermoproteota</taxon>
        <taxon>Thermoprotei</taxon>
        <taxon>Sulfolobales</taxon>
        <taxon>Sulfolobaceae</taxon>
        <taxon>Sulfurisphaera</taxon>
    </lineage>
</organism>
<evidence type="ECO:0008006" key="3">
    <source>
        <dbReference type="Google" id="ProtNLM"/>
    </source>
</evidence>
<reference evidence="2" key="1">
    <citation type="submission" date="2024-03" db="EMBL/GenBank/DDBJ databases">
        <title>Complete genome sequence of Sulfurisphaera javensis strain KD-1.</title>
        <authorList>
            <person name="Sakai H."/>
            <person name="Nur N."/>
            <person name="Suwanto A."/>
            <person name="Kurosawa N."/>
        </authorList>
    </citation>
    <scope>NUCLEOTIDE SEQUENCE</scope>
    <source>
        <strain evidence="2">KD-1</strain>
    </source>
</reference>
<keyword evidence="1" id="KW-0472">Membrane</keyword>
<dbReference type="GeneID" id="92355511"/>
<dbReference type="GO" id="GO:0016020">
    <property type="term" value="C:membrane"/>
    <property type="evidence" value="ECO:0007669"/>
    <property type="project" value="InterPro"/>
</dbReference>
<gene>
    <name evidence="2" type="ORF">SJAV_25530</name>
</gene>
<evidence type="ECO:0000313" key="2">
    <source>
        <dbReference type="EMBL" id="BFH74609.1"/>
    </source>
</evidence>
<sequence>MKEWLEFNWNIERYLALLQMITGWIIFGYLIFHVIYVYELSKGLEINDSFLMPLLAIFGIILTFHIVNGIRILLIETGFLIPKNHQENTWLNYKPHKVYKIILMILLLISAIVSFVVIYK</sequence>
<protein>
    <recommendedName>
        <fullName evidence="3">Succinate dehydrogenase</fullName>
    </recommendedName>
</protein>
<dbReference type="Gene3D" id="1.20.1300.10">
    <property type="entry name" value="Fumarate reductase/succinate dehydrogenase, transmembrane subunit"/>
    <property type="match status" value="1"/>
</dbReference>
<keyword evidence="1" id="KW-0812">Transmembrane</keyword>
<accession>A0AAT9GUP9</accession>
<keyword evidence="1" id="KW-1133">Transmembrane helix</keyword>
<dbReference type="EMBL" id="AP031322">
    <property type="protein sequence ID" value="BFH74609.1"/>
    <property type="molecule type" value="Genomic_DNA"/>
</dbReference>
<feature type="transmembrane region" description="Helical" evidence="1">
    <location>
        <begin position="98"/>
        <end position="119"/>
    </location>
</feature>
<dbReference type="KEGG" id="sjv:SJAV_25530"/>
<name>A0AAT9GUP9_9CREN</name>
<feature type="transmembrane region" description="Helical" evidence="1">
    <location>
        <begin position="14"/>
        <end position="38"/>
    </location>
</feature>
<dbReference type="RefSeq" id="WP_369610108.1">
    <property type="nucleotide sequence ID" value="NZ_AP031322.1"/>
</dbReference>
<dbReference type="SUPFAM" id="SSF81343">
    <property type="entry name" value="Fumarate reductase respiratory complex transmembrane subunits"/>
    <property type="match status" value="1"/>
</dbReference>
<evidence type="ECO:0000256" key="1">
    <source>
        <dbReference type="SAM" id="Phobius"/>
    </source>
</evidence>
<proteinExistence type="predicted"/>